<keyword evidence="2" id="KW-0732">Signal</keyword>
<evidence type="ECO:0000256" key="1">
    <source>
        <dbReference type="SAM" id="MobiDB-lite"/>
    </source>
</evidence>
<proteinExistence type="predicted"/>
<name>A0AAE3ZD19_9ACTN</name>
<evidence type="ECO:0000313" key="4">
    <source>
        <dbReference type="Proteomes" id="UP001180845"/>
    </source>
</evidence>
<dbReference type="InterPro" id="IPR024520">
    <property type="entry name" value="DUF3558"/>
</dbReference>
<dbReference type="AlphaFoldDB" id="A0AAE3ZD19"/>
<sequence>MKIDLQHHRSSLSIIGAMILLSVTACAQAGPGSPESTSTNEPTSHSTQSASRKTNPASEIKDPKNIEAVTDRCQLLTTEQLAQLGARSRPSQDTAPWGEPTCKWSSDQVQVTLAANTVSGGGFSRIRGNKDEYANYKETTVSGYPAARVNFSSLTCGVFIGISKEDTFSASVTIYNTNEPQHSDPCVFAEKVATEALTNIPDAE</sequence>
<accession>A0AAE3ZD19</accession>
<reference evidence="3" key="1">
    <citation type="submission" date="2023-07" db="EMBL/GenBank/DDBJ databases">
        <title>Sequencing the genomes of 1000 actinobacteria strains.</title>
        <authorList>
            <person name="Klenk H.-P."/>
        </authorList>
    </citation>
    <scope>NUCLEOTIDE SEQUENCE</scope>
    <source>
        <strain evidence="3">DSM 45977</strain>
    </source>
</reference>
<evidence type="ECO:0000313" key="3">
    <source>
        <dbReference type="EMBL" id="MDR7301501.1"/>
    </source>
</evidence>
<feature type="region of interest" description="Disordered" evidence="1">
    <location>
        <begin position="28"/>
        <end position="64"/>
    </location>
</feature>
<dbReference type="Pfam" id="PF12079">
    <property type="entry name" value="DUF3558"/>
    <property type="match status" value="1"/>
</dbReference>
<evidence type="ECO:0000256" key="2">
    <source>
        <dbReference type="SAM" id="SignalP"/>
    </source>
</evidence>
<keyword evidence="4" id="KW-1185">Reference proteome</keyword>
<gene>
    <name evidence="3" type="ORF">JOF55_001682</name>
</gene>
<evidence type="ECO:0008006" key="5">
    <source>
        <dbReference type="Google" id="ProtNLM"/>
    </source>
</evidence>
<feature type="compositionally biased region" description="Polar residues" evidence="1">
    <location>
        <begin position="48"/>
        <end position="57"/>
    </location>
</feature>
<feature type="compositionally biased region" description="Low complexity" evidence="1">
    <location>
        <begin position="33"/>
        <end position="47"/>
    </location>
</feature>
<dbReference type="EMBL" id="JAVDXW010000001">
    <property type="protein sequence ID" value="MDR7301501.1"/>
    <property type="molecule type" value="Genomic_DNA"/>
</dbReference>
<feature type="signal peptide" evidence="2">
    <location>
        <begin position="1"/>
        <end position="27"/>
    </location>
</feature>
<protein>
    <recommendedName>
        <fullName evidence="5">DUF3558 domain-containing protein</fullName>
    </recommendedName>
</protein>
<organism evidence="3 4">
    <name type="scientific">Haloactinomyces albus</name>
    <dbReference type="NCBI Taxonomy" id="1352928"/>
    <lineage>
        <taxon>Bacteria</taxon>
        <taxon>Bacillati</taxon>
        <taxon>Actinomycetota</taxon>
        <taxon>Actinomycetes</taxon>
        <taxon>Actinopolysporales</taxon>
        <taxon>Actinopolysporaceae</taxon>
        <taxon>Haloactinomyces</taxon>
    </lineage>
</organism>
<dbReference type="PROSITE" id="PS51257">
    <property type="entry name" value="PROKAR_LIPOPROTEIN"/>
    <property type="match status" value="1"/>
</dbReference>
<comment type="caution">
    <text evidence="3">The sequence shown here is derived from an EMBL/GenBank/DDBJ whole genome shotgun (WGS) entry which is preliminary data.</text>
</comment>
<dbReference type="Proteomes" id="UP001180845">
    <property type="component" value="Unassembled WGS sequence"/>
</dbReference>
<feature type="chain" id="PRO_5041993787" description="DUF3558 domain-containing protein" evidence="2">
    <location>
        <begin position="28"/>
        <end position="204"/>
    </location>
</feature>
<dbReference type="RefSeq" id="WP_310272105.1">
    <property type="nucleotide sequence ID" value="NZ_JAVDXW010000001.1"/>
</dbReference>